<evidence type="ECO:0000256" key="1">
    <source>
        <dbReference type="ARBA" id="ARBA00009356"/>
    </source>
</evidence>
<evidence type="ECO:0000256" key="2">
    <source>
        <dbReference type="ARBA" id="ARBA00022730"/>
    </source>
</evidence>
<comment type="caution">
    <text evidence="10">The sequence shown here is derived from an EMBL/GenBank/DDBJ whole genome shotgun (WGS) entry which is preliminary data.</text>
</comment>
<organism evidence="10 11">
    <name type="scientific">Dehalogenimonas alkenigignens</name>
    <dbReference type="NCBI Taxonomy" id="1217799"/>
    <lineage>
        <taxon>Bacteria</taxon>
        <taxon>Bacillati</taxon>
        <taxon>Chloroflexota</taxon>
        <taxon>Dehalococcoidia</taxon>
        <taxon>Dehalococcoidales</taxon>
        <taxon>Dehalococcoidaceae</taxon>
        <taxon>Dehalogenimonas</taxon>
    </lineage>
</organism>
<dbReference type="HAMAP" id="MF_01365_B">
    <property type="entry name" value="Ribosomal_uL6_B"/>
    <property type="match status" value="1"/>
</dbReference>
<evidence type="ECO:0000259" key="9">
    <source>
        <dbReference type="Pfam" id="PF00347"/>
    </source>
</evidence>
<evidence type="ECO:0000256" key="7">
    <source>
        <dbReference type="RuleBase" id="RU003869"/>
    </source>
</evidence>
<dbReference type="OrthoDB" id="9805007at2"/>
<feature type="domain" description="Large ribosomal subunit protein uL6 alpha-beta" evidence="9">
    <location>
        <begin position="90"/>
        <end position="164"/>
    </location>
</feature>
<keyword evidence="3 6" id="KW-0694">RNA-binding</keyword>
<dbReference type="FunFam" id="3.90.930.12:FF:000001">
    <property type="entry name" value="50S ribosomal protein L6"/>
    <property type="match status" value="1"/>
</dbReference>
<comment type="function">
    <text evidence="6 8">This protein binds to the 23S rRNA, and is important in its secondary structure. It is located near the subunit interface in the base of the L7/L12 stalk, and near the tRNA binding site of the peptidyltransferase center.</text>
</comment>
<dbReference type="PRINTS" id="PR00059">
    <property type="entry name" value="RIBOSOMALL6"/>
</dbReference>
<dbReference type="GO" id="GO:0022625">
    <property type="term" value="C:cytosolic large ribosomal subunit"/>
    <property type="evidence" value="ECO:0007669"/>
    <property type="project" value="UniProtKB-UniRule"/>
</dbReference>
<dbReference type="RefSeq" id="WP_058438066.1">
    <property type="nucleotide sequence ID" value="NZ_KQ758903.1"/>
</dbReference>
<keyword evidence="2 6" id="KW-0699">rRNA-binding</keyword>
<comment type="subunit">
    <text evidence="6">Part of the 50S ribosomal subunit.</text>
</comment>
<keyword evidence="5 6" id="KW-0687">Ribonucleoprotein</keyword>
<dbReference type="Proteomes" id="UP000053947">
    <property type="component" value="Unassembled WGS sequence"/>
</dbReference>
<dbReference type="GO" id="GO:0003735">
    <property type="term" value="F:structural constituent of ribosome"/>
    <property type="evidence" value="ECO:0007669"/>
    <property type="project" value="UniProtKB-UniRule"/>
</dbReference>
<dbReference type="EMBL" id="LFDV01000002">
    <property type="protein sequence ID" value="KTB47470.1"/>
    <property type="molecule type" value="Genomic_DNA"/>
</dbReference>
<evidence type="ECO:0000256" key="8">
    <source>
        <dbReference type="RuleBase" id="RU003870"/>
    </source>
</evidence>
<reference evidence="10 11" key="1">
    <citation type="submission" date="2015-06" db="EMBL/GenBank/DDBJ databases">
        <title>Genome sequence of the organohalide-respiring Dehalogenimonas alkenigignens type strain (IP3-3T).</title>
        <authorList>
            <person name="Key T.A."/>
            <person name="Richmond D.P."/>
            <person name="Bowman K.S."/>
            <person name="Cho Y.-J."/>
            <person name="Chun J."/>
            <person name="da Costa M.S."/>
            <person name="Rainey F.A."/>
            <person name="Moe W.M."/>
        </authorList>
    </citation>
    <scope>NUCLEOTIDE SEQUENCE [LARGE SCALE GENOMIC DNA]</scope>
    <source>
        <strain evidence="10 11">IP3-3</strain>
    </source>
</reference>
<dbReference type="NCBIfam" id="TIGR03654">
    <property type="entry name" value="L6_bact"/>
    <property type="match status" value="1"/>
</dbReference>
<dbReference type="InterPro" id="IPR000702">
    <property type="entry name" value="Ribosomal_uL6-like"/>
</dbReference>
<accession>A0A0W0GFY9</accession>
<dbReference type="FunFam" id="3.90.930.12:FF:000002">
    <property type="entry name" value="50S ribosomal protein L6"/>
    <property type="match status" value="1"/>
</dbReference>
<dbReference type="PROSITE" id="PS00525">
    <property type="entry name" value="RIBOSOMAL_L6_1"/>
    <property type="match status" value="1"/>
</dbReference>
<keyword evidence="11" id="KW-1185">Reference proteome</keyword>
<evidence type="ECO:0000256" key="5">
    <source>
        <dbReference type="ARBA" id="ARBA00023274"/>
    </source>
</evidence>
<dbReference type="STRING" id="1217799.DEALK_03150"/>
<dbReference type="GO" id="GO:0002181">
    <property type="term" value="P:cytoplasmic translation"/>
    <property type="evidence" value="ECO:0007669"/>
    <property type="project" value="TreeGrafter"/>
</dbReference>
<name>A0A0W0GFY9_9CHLR</name>
<dbReference type="InterPro" id="IPR002358">
    <property type="entry name" value="Ribosomal_uL6_CS"/>
</dbReference>
<proteinExistence type="inferred from homology"/>
<dbReference type="Gene3D" id="3.90.930.12">
    <property type="entry name" value="Ribosomal protein L6, alpha-beta domain"/>
    <property type="match status" value="2"/>
</dbReference>
<dbReference type="PIRSF" id="PIRSF002162">
    <property type="entry name" value="Ribosomal_L6"/>
    <property type="match status" value="1"/>
</dbReference>
<protein>
    <recommendedName>
        <fullName evidence="6">Large ribosomal subunit protein uL6</fullName>
    </recommendedName>
</protein>
<feature type="domain" description="Large ribosomal subunit protein uL6 alpha-beta" evidence="9">
    <location>
        <begin position="11"/>
        <end position="82"/>
    </location>
</feature>
<comment type="similarity">
    <text evidence="1 6 7">Belongs to the universal ribosomal protein uL6 family.</text>
</comment>
<keyword evidence="4 6" id="KW-0689">Ribosomal protein</keyword>
<dbReference type="SUPFAM" id="SSF56053">
    <property type="entry name" value="Ribosomal protein L6"/>
    <property type="match status" value="2"/>
</dbReference>
<evidence type="ECO:0000313" key="10">
    <source>
        <dbReference type="EMBL" id="KTB47470.1"/>
    </source>
</evidence>
<gene>
    <name evidence="6" type="primary">rplF</name>
    <name evidence="10" type="ORF">DEALK_03150</name>
</gene>
<dbReference type="GO" id="GO:0019843">
    <property type="term" value="F:rRNA binding"/>
    <property type="evidence" value="ECO:0007669"/>
    <property type="project" value="UniProtKB-UniRule"/>
</dbReference>
<dbReference type="PATRIC" id="fig|1217799.6.peg.327"/>
<sequence>MSRIGKLPVVVPKGVKVTIEGSKVTVTGPKGELYREFSPDMGISFENDKIVVRRPSDAQNHRSLHGLSRTLLVNMIDGVSKGFEKGLEIVGVGFRAEKTGDNLVLRVGYSHPVEFKPKQGISFALETPTKLKVMGIDKEQVGQVAAEIRSVRKPDSYKGKGIRYAGEKIKLKPGKAVGKAAK</sequence>
<dbReference type="InterPro" id="IPR020040">
    <property type="entry name" value="Ribosomal_uL6_a/b-dom"/>
</dbReference>
<evidence type="ECO:0000313" key="11">
    <source>
        <dbReference type="Proteomes" id="UP000053947"/>
    </source>
</evidence>
<evidence type="ECO:0000256" key="4">
    <source>
        <dbReference type="ARBA" id="ARBA00022980"/>
    </source>
</evidence>
<dbReference type="PANTHER" id="PTHR11655">
    <property type="entry name" value="60S/50S RIBOSOMAL PROTEIN L6/L9"/>
    <property type="match status" value="1"/>
</dbReference>
<dbReference type="Pfam" id="PF00347">
    <property type="entry name" value="Ribosomal_L6"/>
    <property type="match status" value="2"/>
</dbReference>
<dbReference type="AlphaFoldDB" id="A0A0W0GFY9"/>
<evidence type="ECO:0000256" key="3">
    <source>
        <dbReference type="ARBA" id="ARBA00022884"/>
    </source>
</evidence>
<dbReference type="PANTHER" id="PTHR11655:SF14">
    <property type="entry name" value="LARGE RIBOSOMAL SUBUNIT PROTEIN UL6M"/>
    <property type="match status" value="1"/>
</dbReference>
<dbReference type="InterPro" id="IPR019906">
    <property type="entry name" value="Ribosomal_uL6_bac-type"/>
</dbReference>
<dbReference type="InterPro" id="IPR036789">
    <property type="entry name" value="Ribosomal_uL6-like_a/b-dom_sf"/>
</dbReference>
<evidence type="ECO:0000256" key="6">
    <source>
        <dbReference type="HAMAP-Rule" id="MF_01365"/>
    </source>
</evidence>